<proteinExistence type="predicted"/>
<dbReference type="AlphaFoldDB" id="A0A2T4BQC5"/>
<sequence>MRAILAAAWLFAGGMGRSKCMLFPFLFEVVSTFVFDHDDPFGVFLHPSPVFIPYIQILHLQERNIIHRSRFGCFSSSFISPLCAAAAEMM</sequence>
<protein>
    <recommendedName>
        <fullName evidence="4">Secreted protein</fullName>
    </recommendedName>
</protein>
<dbReference type="Proteomes" id="UP000240760">
    <property type="component" value="Unassembled WGS sequence"/>
</dbReference>
<organism evidence="2 3">
    <name type="scientific">Trichoderma longibrachiatum ATCC 18648</name>
    <dbReference type="NCBI Taxonomy" id="983965"/>
    <lineage>
        <taxon>Eukaryota</taxon>
        <taxon>Fungi</taxon>
        <taxon>Dikarya</taxon>
        <taxon>Ascomycota</taxon>
        <taxon>Pezizomycotina</taxon>
        <taxon>Sordariomycetes</taxon>
        <taxon>Hypocreomycetidae</taxon>
        <taxon>Hypocreales</taxon>
        <taxon>Hypocreaceae</taxon>
        <taxon>Trichoderma</taxon>
    </lineage>
</organism>
<keyword evidence="3" id="KW-1185">Reference proteome</keyword>
<dbReference type="EMBL" id="KZ679148">
    <property type="protein sequence ID" value="PTB71485.1"/>
    <property type="molecule type" value="Genomic_DNA"/>
</dbReference>
<evidence type="ECO:0000313" key="3">
    <source>
        <dbReference type="Proteomes" id="UP000240760"/>
    </source>
</evidence>
<accession>A0A2T4BQC5</accession>
<evidence type="ECO:0008006" key="4">
    <source>
        <dbReference type="Google" id="ProtNLM"/>
    </source>
</evidence>
<reference evidence="2 3" key="1">
    <citation type="submission" date="2016-07" db="EMBL/GenBank/DDBJ databases">
        <title>Multiple horizontal gene transfer events from other fungi enriched the ability of initially mycotrophic Trichoderma (Ascomycota) to feed on dead plant biomass.</title>
        <authorList>
            <consortium name="DOE Joint Genome Institute"/>
            <person name="Aerts A."/>
            <person name="Atanasova L."/>
            <person name="Chenthamara K."/>
            <person name="Zhang J."/>
            <person name="Grujic M."/>
            <person name="Henrissat B."/>
            <person name="Kuo A."/>
            <person name="Salamov A."/>
            <person name="Lipzen A."/>
            <person name="Labutti K."/>
            <person name="Barry K."/>
            <person name="Miao Y."/>
            <person name="Rahimi M.J."/>
            <person name="Shen Q."/>
            <person name="Grigoriev I.V."/>
            <person name="Kubicek C.P."/>
            <person name="Druzhinina I.S."/>
        </authorList>
    </citation>
    <scope>NUCLEOTIDE SEQUENCE [LARGE SCALE GENOMIC DNA]</scope>
    <source>
        <strain evidence="2 3">ATCC 18648</strain>
    </source>
</reference>
<keyword evidence="1" id="KW-0732">Signal</keyword>
<gene>
    <name evidence="2" type="ORF">M440DRAFT_1146377</name>
</gene>
<feature type="signal peptide" evidence="1">
    <location>
        <begin position="1"/>
        <end position="16"/>
    </location>
</feature>
<feature type="chain" id="PRO_5015616579" description="Secreted protein" evidence="1">
    <location>
        <begin position="17"/>
        <end position="90"/>
    </location>
</feature>
<evidence type="ECO:0000256" key="1">
    <source>
        <dbReference type="SAM" id="SignalP"/>
    </source>
</evidence>
<name>A0A2T4BQC5_TRILO</name>
<evidence type="ECO:0000313" key="2">
    <source>
        <dbReference type="EMBL" id="PTB71485.1"/>
    </source>
</evidence>